<proteinExistence type="predicted"/>
<dbReference type="Proteomes" id="UP000319383">
    <property type="component" value="Chromosome"/>
</dbReference>
<evidence type="ECO:0000313" key="2">
    <source>
        <dbReference type="Proteomes" id="UP000319383"/>
    </source>
</evidence>
<dbReference type="RefSeq" id="WP_145379786.1">
    <property type="nucleotide sequence ID" value="NZ_CP036276.1"/>
</dbReference>
<dbReference type="KEGG" id="sdyn:Mal52_56410"/>
<name>A0A517ZX96_9PLAN</name>
<sequence length="393" mass="43890">MNAQLLCLLALISAEPEAAGPIHVTSPSAAFAAEVRGQSPTYMPQPTAFPVGQSFPAAGGPYNAPLAPPTFSQPVQVAQVYGDQPSYGTPPPYTGGDPFLPPQPGFVTPYDQTMPTYNTVPGSNGFYGSAGPEPVRFGWSSKWEVGYLPAASTESPFGKFSVFEFDSQLRRTWRWFQDSAFSWSPEFNYRSWGGPSGLPLGPNAYRLASDFQLSTSVSSPYSFEIGFTPQVASDFEKASSEAWMWDGRGALFIRTSPQWTWALGVQYWDRVDDLIVPYAGFVWRPDDRWEFTMVWPRPRIDYFIGNTAFGPTWFYGRGEYHVEAYEVTLQGTGLTDRMQIEDFRILMGFRNYGCCVSGFIEAGWVFNREFSFQTIAPDLDIDTGFIARMGLRF</sequence>
<gene>
    <name evidence="1" type="ORF">Mal52_56410</name>
</gene>
<dbReference type="EMBL" id="CP036276">
    <property type="protein sequence ID" value="QDU47113.1"/>
    <property type="molecule type" value="Genomic_DNA"/>
</dbReference>
<keyword evidence="2" id="KW-1185">Reference proteome</keyword>
<organism evidence="1 2">
    <name type="scientific">Symmachiella dynata</name>
    <dbReference type="NCBI Taxonomy" id="2527995"/>
    <lineage>
        <taxon>Bacteria</taxon>
        <taxon>Pseudomonadati</taxon>
        <taxon>Planctomycetota</taxon>
        <taxon>Planctomycetia</taxon>
        <taxon>Planctomycetales</taxon>
        <taxon>Planctomycetaceae</taxon>
        <taxon>Symmachiella</taxon>
    </lineage>
</organism>
<dbReference type="AlphaFoldDB" id="A0A517ZX96"/>
<protein>
    <submittedName>
        <fullName evidence="1">Uncharacterized protein</fullName>
    </submittedName>
</protein>
<evidence type="ECO:0000313" key="1">
    <source>
        <dbReference type="EMBL" id="QDU47113.1"/>
    </source>
</evidence>
<accession>A0A517ZX96</accession>
<reference evidence="1 2" key="1">
    <citation type="submission" date="2019-02" db="EMBL/GenBank/DDBJ databases">
        <title>Deep-cultivation of Planctomycetes and their phenomic and genomic characterization uncovers novel biology.</title>
        <authorList>
            <person name="Wiegand S."/>
            <person name="Jogler M."/>
            <person name="Boedeker C."/>
            <person name="Pinto D."/>
            <person name="Vollmers J."/>
            <person name="Rivas-Marin E."/>
            <person name="Kohn T."/>
            <person name="Peeters S.H."/>
            <person name="Heuer A."/>
            <person name="Rast P."/>
            <person name="Oberbeckmann S."/>
            <person name="Bunk B."/>
            <person name="Jeske O."/>
            <person name="Meyerdierks A."/>
            <person name="Storesund J.E."/>
            <person name="Kallscheuer N."/>
            <person name="Luecker S."/>
            <person name="Lage O.M."/>
            <person name="Pohl T."/>
            <person name="Merkel B.J."/>
            <person name="Hornburger P."/>
            <person name="Mueller R.-W."/>
            <person name="Bruemmer F."/>
            <person name="Labrenz M."/>
            <person name="Spormann A.M."/>
            <person name="Op den Camp H."/>
            <person name="Overmann J."/>
            <person name="Amann R."/>
            <person name="Jetten M.S.M."/>
            <person name="Mascher T."/>
            <person name="Medema M.H."/>
            <person name="Devos D.P."/>
            <person name="Kaster A.-K."/>
            <person name="Ovreas L."/>
            <person name="Rohde M."/>
            <person name="Galperin M.Y."/>
            <person name="Jogler C."/>
        </authorList>
    </citation>
    <scope>NUCLEOTIDE SEQUENCE [LARGE SCALE GENOMIC DNA]</scope>
    <source>
        <strain evidence="1 2">Mal52</strain>
    </source>
</reference>